<dbReference type="EMBL" id="BMQS01000005">
    <property type="protein sequence ID" value="GGT91664.1"/>
    <property type="molecule type" value="Genomic_DNA"/>
</dbReference>
<dbReference type="EC" id="4.99.1.3" evidence="5"/>
<reference evidence="8" key="2">
    <citation type="submission" date="2018-04" db="EMBL/GenBank/DDBJ databases">
        <title>Complete genome sequence of Sulfodiicoccus acidiphilus strain HS-1.</title>
        <authorList>
            <person name="Sakai H.D."/>
            <person name="Kurosawa N."/>
        </authorList>
    </citation>
    <scope>NUCLEOTIDE SEQUENCE [LARGE SCALE GENOMIC DNA]</scope>
    <source>
        <strain evidence="8">HS-1</strain>
    </source>
</reference>
<evidence type="ECO:0000313" key="8">
    <source>
        <dbReference type="Proteomes" id="UP000276741"/>
    </source>
</evidence>
<dbReference type="RefSeq" id="WP_126449249.1">
    <property type="nucleotide sequence ID" value="NZ_AP018553.1"/>
</dbReference>
<keyword evidence="1 5" id="KW-0169">Cobalamin biosynthesis</keyword>
<evidence type="ECO:0000256" key="5">
    <source>
        <dbReference type="HAMAP-Rule" id="MF_00785"/>
    </source>
</evidence>
<protein>
    <recommendedName>
        <fullName evidence="5">Sirohydrochlorin cobaltochelatase</fullName>
        <ecNumber evidence="5">4.99.1.3</ecNumber>
    </recommendedName>
    <alternativeName>
        <fullName evidence="5">CbiXS</fullName>
    </alternativeName>
</protein>
<name>A0A348B194_9CREN</name>
<dbReference type="AlphaFoldDB" id="A0A348B194"/>
<dbReference type="Proteomes" id="UP000276741">
    <property type="component" value="Chromosome"/>
</dbReference>
<comment type="similarity">
    <text evidence="5">Belongs to the CbiX family. CbiXS subfamily.</text>
</comment>
<feature type="active site" description="Proton acceptor" evidence="5">
    <location>
        <position position="9"/>
    </location>
</feature>
<keyword evidence="3 5" id="KW-0456">Lyase</keyword>
<comment type="pathway">
    <text evidence="5">Cofactor biosynthesis; adenosylcobalamin biosynthesis; cob(II)yrinate a,c-diamide from sirohydrochlorin (anaerobic route): step 1/10.</text>
</comment>
<dbReference type="PANTHER" id="PTHR33542:SF3">
    <property type="entry name" value="SIROHYDROCHLORIN FERROCHELATASE, CHLOROPLASTIC"/>
    <property type="match status" value="1"/>
</dbReference>
<dbReference type="GO" id="GO:0019251">
    <property type="term" value="P:anaerobic cobalamin biosynthetic process"/>
    <property type="evidence" value="ECO:0007669"/>
    <property type="project" value="UniProtKB-UniRule"/>
</dbReference>
<comment type="function">
    <text evidence="5">Catalyzes the insertion of Co(2+) into sirohydrochlorin as part of the anaerobic pathway to cobalamin biosynthesis.</text>
</comment>
<dbReference type="CDD" id="cd03416">
    <property type="entry name" value="CbiX_SirB_N"/>
    <property type="match status" value="1"/>
</dbReference>
<accession>A0A348B194</accession>
<reference evidence="7" key="4">
    <citation type="submission" date="2020-09" db="EMBL/GenBank/DDBJ databases">
        <authorList>
            <person name="Sun Q."/>
            <person name="Ohkuma M."/>
        </authorList>
    </citation>
    <scope>NUCLEOTIDE SEQUENCE</scope>
    <source>
        <strain evidence="7">JCM 31740</strain>
    </source>
</reference>
<feature type="binding site" evidence="5">
    <location>
        <begin position="68"/>
        <end position="73"/>
    </location>
    <ligand>
        <name>substrate</name>
    </ligand>
</feature>
<gene>
    <name evidence="5" type="primary">cbiX</name>
    <name evidence="7" type="ORF">GCM10007116_06730</name>
    <name evidence="6" type="ORF">HS1genome_0335</name>
</gene>
<dbReference type="Pfam" id="PF01903">
    <property type="entry name" value="CbiX"/>
    <property type="match status" value="1"/>
</dbReference>
<dbReference type="Gene3D" id="3.40.50.1400">
    <property type="match status" value="1"/>
</dbReference>
<dbReference type="PANTHER" id="PTHR33542">
    <property type="entry name" value="SIROHYDROCHLORIN FERROCHELATASE, CHLOROPLASTIC"/>
    <property type="match status" value="1"/>
</dbReference>
<feature type="binding site" evidence="5">
    <location>
        <position position="9"/>
    </location>
    <ligand>
        <name>Co(2+)</name>
        <dbReference type="ChEBI" id="CHEBI:48828"/>
    </ligand>
</feature>
<dbReference type="GO" id="GO:0016852">
    <property type="term" value="F:sirohydrochlorin cobaltochelatase activity"/>
    <property type="evidence" value="ECO:0007669"/>
    <property type="project" value="UniProtKB-UniRule"/>
</dbReference>
<evidence type="ECO:0000256" key="3">
    <source>
        <dbReference type="ARBA" id="ARBA00023239"/>
    </source>
</evidence>
<dbReference type="UniPathway" id="UPA00148">
    <property type="reaction ID" value="UER00223"/>
</dbReference>
<proteinExistence type="inferred from homology"/>
<evidence type="ECO:0000256" key="1">
    <source>
        <dbReference type="ARBA" id="ARBA00022573"/>
    </source>
</evidence>
<evidence type="ECO:0000313" key="7">
    <source>
        <dbReference type="EMBL" id="GGT91664.1"/>
    </source>
</evidence>
<keyword evidence="4 5" id="KW-0170">Cobalt</keyword>
<reference evidence="6" key="3">
    <citation type="journal article" date="2019" name="BMC Res. Notes">
        <title>Complete genome sequence of the Sulfodiicoccus acidiphilus strain HS-1T, the first crenarchaeon that lacks polB3, isolated from an acidic hot spring in Ohwaku-dani, Hakone, Japan.</title>
        <authorList>
            <person name="Sakai H.D."/>
            <person name="Kurosawa N."/>
        </authorList>
    </citation>
    <scope>NUCLEOTIDE SEQUENCE</scope>
    <source>
        <strain evidence="6">HS-1</strain>
    </source>
</reference>
<comment type="caution">
    <text evidence="5">Lacks conserved residue(s) required for the propagation of feature annotation.</text>
</comment>
<dbReference type="GeneID" id="38665838"/>
<dbReference type="InterPro" id="IPR002762">
    <property type="entry name" value="CbiX-like"/>
</dbReference>
<dbReference type="InterPro" id="IPR023652">
    <property type="entry name" value="SiroHydchlorin_Cochelatase"/>
</dbReference>
<dbReference type="InterPro" id="IPR050963">
    <property type="entry name" value="Sirohydro_Cobaltochel/CbiX"/>
</dbReference>
<comment type="catalytic activity">
    <reaction evidence="5">
        <text>Co-sirohydrochlorin + 2 H(+) = sirohydrochlorin + Co(2+)</text>
        <dbReference type="Rhea" id="RHEA:15893"/>
        <dbReference type="ChEBI" id="CHEBI:15378"/>
        <dbReference type="ChEBI" id="CHEBI:48828"/>
        <dbReference type="ChEBI" id="CHEBI:58351"/>
        <dbReference type="ChEBI" id="CHEBI:60049"/>
        <dbReference type="EC" id="4.99.1.3"/>
    </reaction>
</comment>
<dbReference type="SUPFAM" id="SSF53800">
    <property type="entry name" value="Chelatase"/>
    <property type="match status" value="1"/>
</dbReference>
<dbReference type="Proteomes" id="UP000616143">
    <property type="component" value="Unassembled WGS sequence"/>
</dbReference>
<keyword evidence="2 5" id="KW-0479">Metal-binding</keyword>
<sequence length="127" mass="14108">MLGVLLVLHGSRESSWKEVATKYAELLRRDFSIVEYGFIEFNTPTLREAFENLVRKGATEVVAVPLLFAAGAHFKRDVPRLLGVRDGYCEVEGKRVRIAIAEPLGVDERVAGLLAERAKQAIRTPTA</sequence>
<reference evidence="7" key="1">
    <citation type="journal article" date="2014" name="Int. J. Syst. Evol. Microbiol.">
        <title>Complete genome sequence of Corynebacterium casei LMG S-19264T (=DSM 44701T), isolated from a smear-ripened cheese.</title>
        <authorList>
            <consortium name="US DOE Joint Genome Institute (JGI-PGF)"/>
            <person name="Walter F."/>
            <person name="Albersmeier A."/>
            <person name="Kalinowski J."/>
            <person name="Ruckert C."/>
        </authorList>
    </citation>
    <scope>NUCLEOTIDE SEQUENCE</scope>
    <source>
        <strain evidence="7">JCM 31740</strain>
    </source>
</reference>
<dbReference type="EMBL" id="AP018553">
    <property type="protein sequence ID" value="BBD71946.1"/>
    <property type="molecule type" value="Genomic_DNA"/>
</dbReference>
<dbReference type="HAMAP" id="MF_00785">
    <property type="entry name" value="CbiX"/>
    <property type="match status" value="1"/>
</dbReference>
<evidence type="ECO:0000256" key="4">
    <source>
        <dbReference type="ARBA" id="ARBA00023285"/>
    </source>
</evidence>
<dbReference type="KEGG" id="sacd:HS1genome_0335"/>
<feature type="binding site" evidence="5">
    <location>
        <position position="73"/>
    </location>
    <ligand>
        <name>Co(2+)</name>
        <dbReference type="ChEBI" id="CHEBI:48828"/>
    </ligand>
</feature>
<organism evidence="6 8">
    <name type="scientific">Sulfodiicoccus acidiphilus</name>
    <dbReference type="NCBI Taxonomy" id="1670455"/>
    <lineage>
        <taxon>Archaea</taxon>
        <taxon>Thermoproteota</taxon>
        <taxon>Thermoprotei</taxon>
        <taxon>Sulfolobales</taxon>
        <taxon>Sulfolobaceae</taxon>
        <taxon>Sulfodiicoccus</taxon>
    </lineage>
</organism>
<dbReference type="GO" id="GO:0050897">
    <property type="term" value="F:cobalt ion binding"/>
    <property type="evidence" value="ECO:0007669"/>
    <property type="project" value="UniProtKB-UniRule"/>
</dbReference>
<evidence type="ECO:0000256" key="2">
    <source>
        <dbReference type="ARBA" id="ARBA00022723"/>
    </source>
</evidence>
<comment type="subunit">
    <text evidence="5">Homotetramer; dimer of dimers.</text>
</comment>
<evidence type="ECO:0000313" key="6">
    <source>
        <dbReference type="EMBL" id="BBD71946.1"/>
    </source>
</evidence>
<keyword evidence="8" id="KW-1185">Reference proteome</keyword>
<dbReference type="OrthoDB" id="11653at2157"/>